<organism evidence="2 3">
    <name type="scientific">Candidatus Auribacter fodinae</name>
    <dbReference type="NCBI Taxonomy" id="2093366"/>
    <lineage>
        <taxon>Bacteria</taxon>
        <taxon>Pseudomonadati</taxon>
        <taxon>Candidatus Auribacterota</taxon>
        <taxon>Candidatus Auribacteria</taxon>
        <taxon>Candidatus Auribacterales</taxon>
        <taxon>Candidatus Auribacteraceae</taxon>
        <taxon>Candidatus Auribacter</taxon>
    </lineage>
</organism>
<dbReference type="CDD" id="cd02440">
    <property type="entry name" value="AdoMet_MTases"/>
    <property type="match status" value="1"/>
</dbReference>
<accession>A0A3A4R5B0</accession>
<dbReference type="PANTHER" id="PTHR43861:SF3">
    <property type="entry name" value="PUTATIVE (AFU_ORTHOLOGUE AFUA_2G14390)-RELATED"/>
    <property type="match status" value="1"/>
</dbReference>
<evidence type="ECO:0000256" key="1">
    <source>
        <dbReference type="ARBA" id="ARBA00022679"/>
    </source>
</evidence>
<dbReference type="SUPFAM" id="SSF53335">
    <property type="entry name" value="S-adenosyl-L-methionine-dependent methyltransferases"/>
    <property type="match status" value="1"/>
</dbReference>
<dbReference type="Proteomes" id="UP000266426">
    <property type="component" value="Unassembled WGS sequence"/>
</dbReference>
<dbReference type="Gene3D" id="3.40.50.150">
    <property type="entry name" value="Vaccinia Virus protein VP39"/>
    <property type="match status" value="1"/>
</dbReference>
<comment type="caution">
    <text evidence="2">The sequence shown here is derived from an EMBL/GenBank/DDBJ whole genome shotgun (WGS) entry which is preliminary data.</text>
</comment>
<dbReference type="Pfam" id="PF13489">
    <property type="entry name" value="Methyltransf_23"/>
    <property type="match status" value="1"/>
</dbReference>
<dbReference type="EMBL" id="QZJZ01000013">
    <property type="protein sequence ID" value="RJP61376.1"/>
    <property type="molecule type" value="Genomic_DNA"/>
</dbReference>
<keyword evidence="1 2" id="KW-0808">Transferase</keyword>
<dbReference type="GO" id="GO:0032259">
    <property type="term" value="P:methylation"/>
    <property type="evidence" value="ECO:0007669"/>
    <property type="project" value="UniProtKB-KW"/>
</dbReference>
<evidence type="ECO:0000313" key="2">
    <source>
        <dbReference type="EMBL" id="RJP61376.1"/>
    </source>
</evidence>
<sequence length="211" mass="23708">MPIMSYFDRIAYTWDDNPVRVELAHAVTNAVMADIPLSADMRCLDFGCGTGLVSMRMAERVSSVVAVDTSSQMIAALERKCSEAGLKSIQPYRIETELDIPCYHRYNLVVSSMVLHHIPHLLPLIKRFYSCMADGAWLAVADLEKEDGSFHQGMDGIAHFGFRTSELSQLIEYAGLKVVQSRTVYTVRKPAENGEMKEYPVFLLVARRQQA</sequence>
<gene>
    <name evidence="2" type="ORF">C4541_01880</name>
</gene>
<dbReference type="InterPro" id="IPR029063">
    <property type="entry name" value="SAM-dependent_MTases_sf"/>
</dbReference>
<name>A0A3A4R5B0_9BACT</name>
<protein>
    <submittedName>
        <fullName evidence="2">Class I SAM-dependent methyltransferase</fullName>
    </submittedName>
</protein>
<evidence type="ECO:0000313" key="3">
    <source>
        <dbReference type="Proteomes" id="UP000266426"/>
    </source>
</evidence>
<proteinExistence type="predicted"/>
<keyword evidence="2" id="KW-0489">Methyltransferase</keyword>
<dbReference type="AlphaFoldDB" id="A0A3A4R5B0"/>
<dbReference type="GO" id="GO:0008168">
    <property type="term" value="F:methyltransferase activity"/>
    <property type="evidence" value="ECO:0007669"/>
    <property type="project" value="UniProtKB-KW"/>
</dbReference>
<reference evidence="2 3" key="1">
    <citation type="journal article" date="2017" name="ISME J.">
        <title>Energy and carbon metabolisms in a deep terrestrial subsurface fluid microbial community.</title>
        <authorList>
            <person name="Momper L."/>
            <person name="Jungbluth S.P."/>
            <person name="Lee M.D."/>
            <person name="Amend J.P."/>
        </authorList>
    </citation>
    <scope>NUCLEOTIDE SEQUENCE [LARGE SCALE GENOMIC DNA]</scope>
    <source>
        <strain evidence="2">SURF_26</strain>
    </source>
</reference>
<dbReference type="PANTHER" id="PTHR43861">
    <property type="entry name" value="TRANS-ACONITATE 2-METHYLTRANSFERASE-RELATED"/>
    <property type="match status" value="1"/>
</dbReference>